<dbReference type="GO" id="GO:0005524">
    <property type="term" value="F:ATP binding"/>
    <property type="evidence" value="ECO:0007669"/>
    <property type="project" value="UniProtKB-UniRule"/>
</dbReference>
<evidence type="ECO:0000256" key="7">
    <source>
        <dbReference type="ARBA" id="ARBA00022840"/>
    </source>
</evidence>
<dbReference type="Gene3D" id="3.30.590.20">
    <property type="match status" value="1"/>
</dbReference>
<dbReference type="GO" id="GO:0004357">
    <property type="term" value="F:glutamate-cysteine ligase activity"/>
    <property type="evidence" value="ECO:0007669"/>
    <property type="project" value="UniProtKB-UniRule"/>
</dbReference>
<evidence type="ECO:0000256" key="9">
    <source>
        <dbReference type="ARBA" id="ARBA00023157"/>
    </source>
</evidence>
<keyword evidence="6 10" id="KW-0547">Nucleotide-binding</keyword>
<dbReference type="Pfam" id="PF04107">
    <property type="entry name" value="GCS2"/>
    <property type="match status" value="1"/>
</dbReference>
<accession>A0A5C4RXP9</accession>
<dbReference type="InterPro" id="IPR011556">
    <property type="entry name" value="Glut_cys_lig_pln_type"/>
</dbReference>
<dbReference type="OrthoDB" id="9780152at2"/>
<evidence type="ECO:0000256" key="1">
    <source>
        <dbReference type="ARBA" id="ARBA00005006"/>
    </source>
</evidence>
<evidence type="ECO:0000256" key="10">
    <source>
        <dbReference type="PIRNR" id="PIRNR017901"/>
    </source>
</evidence>
<dbReference type="NCBIfam" id="TIGR01436">
    <property type="entry name" value="glu_cys_lig_pln"/>
    <property type="match status" value="1"/>
</dbReference>
<dbReference type="InterPro" id="IPR006336">
    <property type="entry name" value="GCS2"/>
</dbReference>
<sequence>MSGPSNVKESPIHDRHELVQYLASGARPEAEWTIGTEHEKFGFRLDDLRPPTWDGPQGIEAMLRGLTRFGWEPFEEKGKLIALTKAGASVTLEPAGQLELSGAMLENIHQTCCETNQHLKEVKAVSEELGLGFLGMGFQPKWRRDQMPWMPKGRYKIMREYMPKRGNLGLDMMTRTCTVQVNLDFSSEADMVKKFRVSLALQPIATALFADSPFTEGKPNGYLSYRSHIWTDTDPDRTGMLDFVFEDGFGFERYVDYLLDVPMYFSYRGGEYLDLSGRSFRKFLRGELAELPGEKPTMKDWADHMTTAFPEVRLKKYLEMRGADGGPWNRLCALPAFWVGLLYDSTALDAAWDLVKDFTMEERHALRDGVPKHALKLPFRNGTVRELALEALKIAGQGLARRNRLNATGASEAVFLEPLVESALANQTPAERKLELFHGAWKGSVDPVFKEFAY</sequence>
<evidence type="ECO:0000256" key="11">
    <source>
        <dbReference type="PIRSR" id="PIRSR017901-50"/>
    </source>
</evidence>
<comment type="function">
    <text evidence="10">Catalyzes the synthesis of gamma-glutamylcysteine (gamma-GC).</text>
</comment>
<dbReference type="PANTHER" id="PTHR34378:SF1">
    <property type="entry name" value="GLUTAMATE--CYSTEINE LIGASE, CHLOROPLASTIC"/>
    <property type="match status" value="1"/>
</dbReference>
<protein>
    <recommendedName>
        <fullName evidence="10">Glutamate--cysteine ligase</fullName>
        <ecNumber evidence="10">6.3.2.2</ecNumber>
    </recommendedName>
</protein>
<comment type="similarity">
    <text evidence="10">Belongs to the glutamate--cysteine ligase type 2 family. EgtA subfamily.</text>
</comment>
<comment type="caution">
    <text evidence="12">The sequence shown here is derived from an EMBL/GenBank/DDBJ whole genome shotgun (WGS) entry which is preliminary data.</text>
</comment>
<keyword evidence="8" id="KW-0809">Transit peptide</keyword>
<evidence type="ECO:0000256" key="4">
    <source>
        <dbReference type="ARBA" id="ARBA00022598"/>
    </source>
</evidence>
<gene>
    <name evidence="12" type="ORF">E1B00_08335</name>
</gene>
<name>A0A5C4RXP9_9GAMM</name>
<evidence type="ECO:0000313" key="13">
    <source>
        <dbReference type="Proteomes" id="UP000305760"/>
    </source>
</evidence>
<dbReference type="SUPFAM" id="SSF55931">
    <property type="entry name" value="Glutamine synthetase/guanido kinase"/>
    <property type="match status" value="1"/>
</dbReference>
<evidence type="ECO:0000256" key="5">
    <source>
        <dbReference type="ARBA" id="ARBA00022684"/>
    </source>
</evidence>
<keyword evidence="9 11" id="KW-1015">Disulfide bond</keyword>
<keyword evidence="7 10" id="KW-0067">ATP-binding</keyword>
<organism evidence="12 13">
    <name type="scientific">Arenimonas terrae</name>
    <dbReference type="NCBI Taxonomy" id="2546226"/>
    <lineage>
        <taxon>Bacteria</taxon>
        <taxon>Pseudomonadati</taxon>
        <taxon>Pseudomonadota</taxon>
        <taxon>Gammaproteobacteria</taxon>
        <taxon>Lysobacterales</taxon>
        <taxon>Lysobacteraceae</taxon>
        <taxon>Arenimonas</taxon>
    </lineage>
</organism>
<dbReference type="AlphaFoldDB" id="A0A5C4RXP9"/>
<proteinExistence type="inferred from homology"/>
<evidence type="ECO:0000256" key="2">
    <source>
        <dbReference type="ARBA" id="ARBA00010253"/>
    </source>
</evidence>
<comment type="subunit">
    <text evidence="3">Homodimer or monomer when oxidized or reduced, respectively.</text>
</comment>
<dbReference type="InterPro" id="IPR035434">
    <property type="entry name" value="GCL_bact_plant"/>
</dbReference>
<evidence type="ECO:0000313" key="12">
    <source>
        <dbReference type="EMBL" id="TNJ35738.1"/>
    </source>
</evidence>
<evidence type="ECO:0000256" key="3">
    <source>
        <dbReference type="ARBA" id="ARBA00011153"/>
    </source>
</evidence>
<evidence type="ECO:0000256" key="8">
    <source>
        <dbReference type="ARBA" id="ARBA00022946"/>
    </source>
</evidence>
<reference evidence="12 13" key="1">
    <citation type="submission" date="2019-03" db="EMBL/GenBank/DDBJ databases">
        <title>Arenimonas daejeonensis sp. nov., isolated from compost.</title>
        <authorList>
            <person name="Jeon C.O."/>
        </authorList>
    </citation>
    <scope>NUCLEOTIDE SEQUENCE [LARGE SCALE GENOMIC DNA]</scope>
    <source>
        <strain evidence="12 13">R29</strain>
    </source>
</reference>
<keyword evidence="5" id="KW-0317">Glutathione biosynthesis</keyword>
<dbReference type="Proteomes" id="UP000305760">
    <property type="component" value="Unassembled WGS sequence"/>
</dbReference>
<keyword evidence="13" id="KW-1185">Reference proteome</keyword>
<evidence type="ECO:0000256" key="6">
    <source>
        <dbReference type="ARBA" id="ARBA00022741"/>
    </source>
</evidence>
<dbReference type="PIRSF" id="PIRSF017901">
    <property type="entry name" value="GCL"/>
    <property type="match status" value="1"/>
</dbReference>
<dbReference type="EMBL" id="SMDR01000001">
    <property type="protein sequence ID" value="TNJ35738.1"/>
    <property type="molecule type" value="Genomic_DNA"/>
</dbReference>
<comment type="pathway">
    <text evidence="1">Sulfur metabolism; glutathione biosynthesis; glutathione from L-cysteine and L-glutamate: step 1/2.</text>
</comment>
<feature type="disulfide bond" evidence="11">
    <location>
        <begin position="112"/>
        <end position="332"/>
    </location>
</feature>
<dbReference type="InterPro" id="IPR014746">
    <property type="entry name" value="Gln_synth/guanido_kin_cat_dom"/>
</dbReference>
<dbReference type="GO" id="GO:0006750">
    <property type="term" value="P:glutathione biosynthetic process"/>
    <property type="evidence" value="ECO:0007669"/>
    <property type="project" value="UniProtKB-UniRule"/>
</dbReference>
<comment type="similarity">
    <text evidence="2">Belongs to the carboxylate-amine ligase family. Glutamate--cysteine ligase type 2 subfamily.</text>
</comment>
<dbReference type="PANTHER" id="PTHR34378">
    <property type="entry name" value="GLUTAMATE--CYSTEINE LIGASE, CHLOROPLASTIC"/>
    <property type="match status" value="1"/>
</dbReference>
<dbReference type="RefSeq" id="WP_139447490.1">
    <property type="nucleotide sequence ID" value="NZ_SMDR01000001.1"/>
</dbReference>
<dbReference type="EC" id="6.3.2.2" evidence="10"/>
<comment type="catalytic activity">
    <reaction evidence="10">
        <text>L-cysteine + L-glutamate + ATP = gamma-L-glutamyl-L-cysteine + ADP + phosphate + H(+)</text>
        <dbReference type="Rhea" id="RHEA:13285"/>
        <dbReference type="ChEBI" id="CHEBI:15378"/>
        <dbReference type="ChEBI" id="CHEBI:29985"/>
        <dbReference type="ChEBI" id="CHEBI:30616"/>
        <dbReference type="ChEBI" id="CHEBI:35235"/>
        <dbReference type="ChEBI" id="CHEBI:43474"/>
        <dbReference type="ChEBI" id="CHEBI:58173"/>
        <dbReference type="ChEBI" id="CHEBI:456216"/>
        <dbReference type="EC" id="6.3.2.2"/>
    </reaction>
</comment>
<keyword evidence="4 10" id="KW-0436">Ligase</keyword>